<dbReference type="Proteomes" id="UP000049495">
    <property type="component" value="Unassembled WGS sequence"/>
</dbReference>
<name>A0A822N4A7_9VIBR</name>
<evidence type="ECO:0000313" key="1">
    <source>
        <dbReference type="EMBL" id="CDT63975.1"/>
    </source>
</evidence>
<organism evidence="1 2">
    <name type="scientific">Vibrio crassostreae</name>
    <dbReference type="NCBI Taxonomy" id="246167"/>
    <lineage>
        <taxon>Bacteria</taxon>
        <taxon>Pseudomonadati</taxon>
        <taxon>Pseudomonadota</taxon>
        <taxon>Gammaproteobacteria</taxon>
        <taxon>Vibrionales</taxon>
        <taxon>Vibrionaceae</taxon>
        <taxon>Vibrio</taxon>
    </lineage>
</organism>
<reference evidence="2" key="1">
    <citation type="submission" date="2014-06" db="EMBL/GenBank/DDBJ databases">
        <authorList>
            <person name="Le Roux Frederique"/>
        </authorList>
    </citation>
    <scope>NUCLEOTIDE SEQUENCE [LARGE SCALE GENOMIC DNA]</scope>
    <source>
        <strain evidence="2">J5-5</strain>
    </source>
</reference>
<sequence length="226" mass="26010">MWSGLNILELLDKRDEIMLPKILKQDVRLRTLSFLTTEEMDELRLAIHGLQVLDIDNVHESYLPWLSWWFRVDTWDDAWTVAKKREVVKEGLVLYRYKGTVWAVKRALDLTGFNPTLTVWHQMNPPGAKGTFLVEVIQDKGGLTQKDYENVVTLVESNKQGSQHWQMTIKNKPSTGGIFSVSISKGRKRITSKNFPTNPTLIGGLYSAVTLKSRHRMTIRNKSNEI</sequence>
<gene>
    <name evidence="1" type="ORF">VCR5J5_750070</name>
</gene>
<dbReference type="EMBL" id="CCJV01000139">
    <property type="protein sequence ID" value="CDT63975.1"/>
    <property type="molecule type" value="Genomic_DNA"/>
</dbReference>
<comment type="caution">
    <text evidence="1">The sequence shown here is derived from an EMBL/GenBank/DDBJ whole genome shotgun (WGS) entry which is preliminary data.</text>
</comment>
<protein>
    <submittedName>
        <fullName evidence="1">Phage tail protein I</fullName>
    </submittedName>
</protein>
<evidence type="ECO:0000313" key="2">
    <source>
        <dbReference type="Proteomes" id="UP000049495"/>
    </source>
</evidence>
<dbReference type="Pfam" id="PF09684">
    <property type="entry name" value="Tail_P2_I"/>
    <property type="match status" value="1"/>
</dbReference>
<dbReference type="AlphaFoldDB" id="A0A822N4A7"/>
<proteinExistence type="predicted"/>
<dbReference type="InterPro" id="IPR006521">
    <property type="entry name" value="Tail_protein_I"/>
</dbReference>
<accession>A0A822N4A7</accession>
<dbReference type="NCBIfam" id="TIGR01634">
    <property type="entry name" value="tail_P2_I"/>
    <property type="match status" value="1"/>
</dbReference>